<dbReference type="Proteomes" id="UP000054248">
    <property type="component" value="Unassembled WGS sequence"/>
</dbReference>
<feature type="non-terminal residue" evidence="3">
    <location>
        <position position="1"/>
    </location>
</feature>
<dbReference type="STRING" id="1051891.A0A0C3KUU4"/>
<protein>
    <recommendedName>
        <fullName evidence="2">NADP-dependent oxidoreductase domain-containing protein</fullName>
    </recommendedName>
</protein>
<accession>A0A0C3KUU4</accession>
<evidence type="ECO:0000313" key="4">
    <source>
        <dbReference type="Proteomes" id="UP000054248"/>
    </source>
</evidence>
<feature type="domain" description="NADP-dependent oxidoreductase" evidence="2">
    <location>
        <begin position="1"/>
        <end position="77"/>
    </location>
</feature>
<dbReference type="EMBL" id="KN823045">
    <property type="protein sequence ID" value="KIO25273.1"/>
    <property type="molecule type" value="Genomic_DNA"/>
</dbReference>
<sequence length="78" mass="8239">PLGRGFLTGQITKEILPEGDMGRMFARFQDEAMAANQKIVDALGAIAQKKGIFNAELSIAFVSNLGPHVVPLPGSSKA</sequence>
<evidence type="ECO:0000313" key="3">
    <source>
        <dbReference type="EMBL" id="KIO25273.1"/>
    </source>
</evidence>
<dbReference type="InterPro" id="IPR036812">
    <property type="entry name" value="NAD(P)_OxRdtase_dom_sf"/>
</dbReference>
<gene>
    <name evidence="3" type="ORF">M407DRAFT_56386</name>
</gene>
<dbReference type="PANTHER" id="PTHR43625">
    <property type="entry name" value="AFLATOXIN B1 ALDEHYDE REDUCTASE"/>
    <property type="match status" value="1"/>
</dbReference>
<keyword evidence="4" id="KW-1185">Reference proteome</keyword>
<evidence type="ECO:0000256" key="1">
    <source>
        <dbReference type="ARBA" id="ARBA00023002"/>
    </source>
</evidence>
<keyword evidence="1" id="KW-0560">Oxidoreductase</keyword>
<evidence type="ECO:0000259" key="2">
    <source>
        <dbReference type="Pfam" id="PF00248"/>
    </source>
</evidence>
<reference evidence="4" key="2">
    <citation type="submission" date="2015-01" db="EMBL/GenBank/DDBJ databases">
        <title>Evolutionary Origins and Diversification of the Mycorrhizal Mutualists.</title>
        <authorList>
            <consortium name="DOE Joint Genome Institute"/>
            <consortium name="Mycorrhizal Genomics Consortium"/>
            <person name="Kohler A."/>
            <person name="Kuo A."/>
            <person name="Nagy L.G."/>
            <person name="Floudas D."/>
            <person name="Copeland A."/>
            <person name="Barry K.W."/>
            <person name="Cichocki N."/>
            <person name="Veneault-Fourrey C."/>
            <person name="LaButti K."/>
            <person name="Lindquist E.A."/>
            <person name="Lipzen A."/>
            <person name="Lundell T."/>
            <person name="Morin E."/>
            <person name="Murat C."/>
            <person name="Riley R."/>
            <person name="Ohm R."/>
            <person name="Sun H."/>
            <person name="Tunlid A."/>
            <person name="Henrissat B."/>
            <person name="Grigoriev I.V."/>
            <person name="Hibbett D.S."/>
            <person name="Martin F."/>
        </authorList>
    </citation>
    <scope>NUCLEOTIDE SEQUENCE [LARGE SCALE GENOMIC DNA]</scope>
    <source>
        <strain evidence="4">MUT 4182</strain>
    </source>
</reference>
<feature type="non-terminal residue" evidence="3">
    <location>
        <position position="78"/>
    </location>
</feature>
<dbReference type="Gene3D" id="3.20.20.100">
    <property type="entry name" value="NADP-dependent oxidoreductase domain"/>
    <property type="match status" value="1"/>
</dbReference>
<dbReference type="GO" id="GO:0005737">
    <property type="term" value="C:cytoplasm"/>
    <property type="evidence" value="ECO:0007669"/>
    <property type="project" value="TreeGrafter"/>
</dbReference>
<dbReference type="InterPro" id="IPR050791">
    <property type="entry name" value="Aldo-Keto_reductase"/>
</dbReference>
<dbReference type="Pfam" id="PF00248">
    <property type="entry name" value="Aldo_ket_red"/>
    <property type="match status" value="1"/>
</dbReference>
<dbReference type="GO" id="GO:0016491">
    <property type="term" value="F:oxidoreductase activity"/>
    <property type="evidence" value="ECO:0007669"/>
    <property type="project" value="UniProtKB-KW"/>
</dbReference>
<dbReference type="OrthoDB" id="37537at2759"/>
<dbReference type="AlphaFoldDB" id="A0A0C3KUU4"/>
<organism evidence="3 4">
    <name type="scientific">Tulasnella calospora MUT 4182</name>
    <dbReference type="NCBI Taxonomy" id="1051891"/>
    <lineage>
        <taxon>Eukaryota</taxon>
        <taxon>Fungi</taxon>
        <taxon>Dikarya</taxon>
        <taxon>Basidiomycota</taxon>
        <taxon>Agaricomycotina</taxon>
        <taxon>Agaricomycetes</taxon>
        <taxon>Cantharellales</taxon>
        <taxon>Tulasnellaceae</taxon>
        <taxon>Tulasnella</taxon>
    </lineage>
</organism>
<dbReference type="InterPro" id="IPR023210">
    <property type="entry name" value="NADP_OxRdtase_dom"/>
</dbReference>
<name>A0A0C3KUU4_9AGAM</name>
<dbReference type="SUPFAM" id="SSF51430">
    <property type="entry name" value="NAD(P)-linked oxidoreductase"/>
    <property type="match status" value="1"/>
</dbReference>
<proteinExistence type="predicted"/>
<dbReference type="HOGENOM" id="CLU_2628778_0_0_1"/>
<dbReference type="PANTHER" id="PTHR43625:SF40">
    <property type="entry name" value="ALDO-KETO REDUCTASE YAKC [NADP(+)]"/>
    <property type="match status" value="1"/>
</dbReference>
<reference evidence="3 4" key="1">
    <citation type="submission" date="2014-04" db="EMBL/GenBank/DDBJ databases">
        <authorList>
            <consortium name="DOE Joint Genome Institute"/>
            <person name="Kuo A."/>
            <person name="Girlanda M."/>
            <person name="Perotto S."/>
            <person name="Kohler A."/>
            <person name="Nagy L.G."/>
            <person name="Floudas D."/>
            <person name="Copeland A."/>
            <person name="Barry K.W."/>
            <person name="Cichocki N."/>
            <person name="Veneault-Fourrey C."/>
            <person name="LaButti K."/>
            <person name="Lindquist E.A."/>
            <person name="Lipzen A."/>
            <person name="Lundell T."/>
            <person name="Morin E."/>
            <person name="Murat C."/>
            <person name="Sun H."/>
            <person name="Tunlid A."/>
            <person name="Henrissat B."/>
            <person name="Grigoriev I.V."/>
            <person name="Hibbett D.S."/>
            <person name="Martin F."/>
            <person name="Nordberg H.P."/>
            <person name="Cantor M.N."/>
            <person name="Hua S.X."/>
        </authorList>
    </citation>
    <scope>NUCLEOTIDE SEQUENCE [LARGE SCALE GENOMIC DNA]</scope>
    <source>
        <strain evidence="3 4">MUT 4182</strain>
    </source>
</reference>